<sequence length="105" mass="12274">METQCLDKLAEDSQPLCQEASQKCYCGDREKSIEEIIEGLTDLITILSQKLDILDERFNRIEYINKKINEIHALHFPKDALEKEKNLTEKFLAEILLGIPRKRKK</sequence>
<dbReference type="Proteomes" id="UP000310477">
    <property type="component" value="Unassembled WGS sequence"/>
</dbReference>
<comment type="caution">
    <text evidence="1">The sequence shown here is derived from an EMBL/GenBank/DDBJ whole genome shotgun (WGS) entry which is preliminary data.</text>
</comment>
<reference evidence="1 2" key="1">
    <citation type="submission" date="2019-04" db="EMBL/GenBank/DDBJ databases">
        <title>Pedobacter sp. AR-2-6 sp. nov., isolated from Arctic soil.</title>
        <authorList>
            <person name="Dahal R.H."/>
            <person name="Kim D.-U."/>
        </authorList>
    </citation>
    <scope>NUCLEOTIDE SEQUENCE [LARGE SCALE GENOMIC DNA]</scope>
    <source>
        <strain evidence="1 2">AR-2-6</strain>
    </source>
</reference>
<evidence type="ECO:0000313" key="1">
    <source>
        <dbReference type="EMBL" id="TKB97256.1"/>
    </source>
</evidence>
<dbReference type="EMBL" id="SWBO01000013">
    <property type="protein sequence ID" value="TKB97256.1"/>
    <property type="molecule type" value="Genomic_DNA"/>
</dbReference>
<gene>
    <name evidence="1" type="ORF">FA045_17015</name>
</gene>
<proteinExistence type="predicted"/>
<protein>
    <submittedName>
        <fullName evidence="1">Uncharacterized protein</fullName>
    </submittedName>
</protein>
<evidence type="ECO:0000313" key="2">
    <source>
        <dbReference type="Proteomes" id="UP000310477"/>
    </source>
</evidence>
<keyword evidence="2" id="KW-1185">Reference proteome</keyword>
<accession>A0A4U1C0B8</accession>
<dbReference type="AlphaFoldDB" id="A0A4U1C0B8"/>
<name>A0A4U1C0B8_9SPHI</name>
<dbReference type="OrthoDB" id="773111at2"/>
<organism evidence="1 2">
    <name type="scientific">Pedobacter cryotolerans</name>
    <dbReference type="NCBI Taxonomy" id="2571270"/>
    <lineage>
        <taxon>Bacteria</taxon>
        <taxon>Pseudomonadati</taxon>
        <taxon>Bacteroidota</taxon>
        <taxon>Sphingobacteriia</taxon>
        <taxon>Sphingobacteriales</taxon>
        <taxon>Sphingobacteriaceae</taxon>
        <taxon>Pedobacter</taxon>
    </lineage>
</organism>
<dbReference type="RefSeq" id="WP_136878285.1">
    <property type="nucleotide sequence ID" value="NZ_SWBO01000013.1"/>
</dbReference>